<dbReference type="Proteomes" id="UP000539538">
    <property type="component" value="Unassembled WGS sequence"/>
</dbReference>
<accession>A0ABR6L3C0</accession>
<name>A0ABR6L3C0_9HYPH</name>
<reference evidence="1 2" key="1">
    <citation type="submission" date="2020-08" db="EMBL/GenBank/DDBJ databases">
        <title>Genomic Encyclopedia of Type Strains, Phase IV (KMG-IV): sequencing the most valuable type-strain genomes for metagenomic binning, comparative biology and taxonomic classification.</title>
        <authorList>
            <person name="Goeker M."/>
        </authorList>
    </citation>
    <scope>NUCLEOTIDE SEQUENCE [LARGE SCALE GENOMIC DNA]</scope>
    <source>
        <strain evidence="1 2">DSM 7050</strain>
    </source>
</reference>
<comment type="caution">
    <text evidence="1">The sequence shown here is derived from an EMBL/GenBank/DDBJ whole genome shotgun (WGS) entry which is preliminary data.</text>
</comment>
<organism evidence="1 2">
    <name type="scientific">Aminobacter niigataensis</name>
    <dbReference type="NCBI Taxonomy" id="83265"/>
    <lineage>
        <taxon>Bacteria</taxon>
        <taxon>Pseudomonadati</taxon>
        <taxon>Pseudomonadota</taxon>
        <taxon>Alphaproteobacteria</taxon>
        <taxon>Hyphomicrobiales</taxon>
        <taxon>Phyllobacteriaceae</taxon>
        <taxon>Aminobacter</taxon>
    </lineage>
</organism>
<proteinExistence type="predicted"/>
<protein>
    <submittedName>
        <fullName evidence="1">Uncharacterized protein</fullName>
    </submittedName>
</protein>
<evidence type="ECO:0000313" key="2">
    <source>
        <dbReference type="Proteomes" id="UP000539538"/>
    </source>
</evidence>
<gene>
    <name evidence="1" type="ORF">GGQ99_003030</name>
</gene>
<dbReference type="EMBL" id="JACHOT010000003">
    <property type="protein sequence ID" value="MBB4651267.1"/>
    <property type="molecule type" value="Genomic_DNA"/>
</dbReference>
<evidence type="ECO:0000313" key="1">
    <source>
        <dbReference type="EMBL" id="MBB4651267.1"/>
    </source>
</evidence>
<sequence length="35" mass="3716">MTDTPVIDGAERVTTNLTPIPPTGTVMAWKAWCAA</sequence>
<keyword evidence="2" id="KW-1185">Reference proteome</keyword>